<dbReference type="RefSeq" id="WP_137114347.1">
    <property type="nucleotide sequence ID" value="NZ_CP032321.1"/>
</dbReference>
<accession>A0A4D8P4Z6</accession>
<dbReference type="Gene3D" id="3.30.2310.20">
    <property type="entry name" value="RelE-like"/>
    <property type="match status" value="1"/>
</dbReference>
<comment type="similarity">
    <text evidence="1">Belongs to the RelE toxin family.</text>
</comment>
<dbReference type="AlphaFoldDB" id="A0A4D8P4Z6"/>
<sequence>MRVVWRAAARADLVRILHYVSQENPVAARRLAQELVLAGDSLQVFPRRGRRGLVEGTRELVVVRPYVIVHDIGEDETVSILRLWHSAQDRG</sequence>
<dbReference type="Pfam" id="PF05016">
    <property type="entry name" value="ParE_toxin"/>
    <property type="match status" value="1"/>
</dbReference>
<dbReference type="EMBL" id="CP032321">
    <property type="protein sequence ID" value="QCN94003.1"/>
    <property type="molecule type" value="Genomic_DNA"/>
</dbReference>
<dbReference type="PANTHER" id="PTHR33755">
    <property type="entry name" value="TOXIN PARE1-RELATED"/>
    <property type="match status" value="1"/>
</dbReference>
<dbReference type="Proteomes" id="UP000298595">
    <property type="component" value="Chromosome"/>
</dbReference>
<evidence type="ECO:0000256" key="2">
    <source>
        <dbReference type="ARBA" id="ARBA00022649"/>
    </source>
</evidence>
<dbReference type="InterPro" id="IPR007712">
    <property type="entry name" value="RelE/ParE_toxin"/>
</dbReference>
<organism evidence="3 4">
    <name type="scientific">Azospirillum argentinense</name>
    <dbReference type="NCBI Taxonomy" id="2970906"/>
    <lineage>
        <taxon>Bacteria</taxon>
        <taxon>Pseudomonadati</taxon>
        <taxon>Pseudomonadota</taxon>
        <taxon>Alphaproteobacteria</taxon>
        <taxon>Rhodospirillales</taxon>
        <taxon>Azospirillaceae</taxon>
        <taxon>Azospirillum</taxon>
    </lineage>
</organism>
<keyword evidence="2" id="KW-1277">Toxin-antitoxin system</keyword>
<name>A0A4D8P4Z6_9PROT</name>
<dbReference type="InterPro" id="IPR035093">
    <property type="entry name" value="RelE/ParE_toxin_dom_sf"/>
</dbReference>
<dbReference type="InterPro" id="IPR051803">
    <property type="entry name" value="TA_system_RelE-like_toxin"/>
</dbReference>
<evidence type="ECO:0000256" key="1">
    <source>
        <dbReference type="ARBA" id="ARBA00006226"/>
    </source>
</evidence>
<reference evidence="3 4" key="1">
    <citation type="submission" date="2018-09" db="EMBL/GenBank/DDBJ databases">
        <title>Whole genome based analysis of evolution and adaptive divergence in Indian and Brazilian strains of Azospirillum brasilense.</title>
        <authorList>
            <person name="Singh C."/>
            <person name="Tripathi A.K."/>
        </authorList>
    </citation>
    <scope>NUCLEOTIDE SEQUENCE [LARGE SCALE GENOMIC DNA]</scope>
    <source>
        <strain evidence="3 4">MTCC4035</strain>
    </source>
</reference>
<evidence type="ECO:0000313" key="3">
    <source>
        <dbReference type="EMBL" id="QCN94003.1"/>
    </source>
</evidence>
<protein>
    <submittedName>
        <fullName evidence="3">Type II toxin-antitoxin system RelE/ParE family toxin</fullName>
    </submittedName>
</protein>
<gene>
    <name evidence="3" type="ORF">D3093_01240</name>
</gene>
<dbReference type="KEGG" id="aare:D3093_01240"/>
<evidence type="ECO:0000313" key="4">
    <source>
        <dbReference type="Proteomes" id="UP000298595"/>
    </source>
</evidence>
<proteinExistence type="inferred from homology"/>